<dbReference type="GeneID" id="93644204"/>
<dbReference type="EMBL" id="CP009920">
    <property type="protein sequence ID" value="AJI24808.1"/>
    <property type="molecule type" value="Genomic_DNA"/>
</dbReference>
<accession>A0A0B6AVT1</accession>
<proteinExistence type="predicted"/>
<dbReference type="RefSeq" id="WP_013084471.1">
    <property type="nucleotide sequence ID" value="NZ_BCVB01000001.1"/>
</dbReference>
<gene>
    <name evidence="1" type="ORF">BG04_714</name>
</gene>
<evidence type="ECO:0000313" key="2">
    <source>
        <dbReference type="Proteomes" id="UP000031829"/>
    </source>
</evidence>
<evidence type="ECO:0000313" key="1">
    <source>
        <dbReference type="EMBL" id="AJI24808.1"/>
    </source>
</evidence>
<sequence length="122" mass="14030">MSKRFVLTVAAGGFIIIFGALLLLNWERVFGDYRPVQTATAVFKLEVGSQGVARTTDSDDALHYMVKKGHLDEYIQLMNEKGYVLKEKDIDHNRLVFNDGQEDEQIYYKRFARKYTMIDGEG</sequence>
<organism evidence="1 2">
    <name type="scientific">Priestia megaterium (strain ATCC 14581 / DSM 32 / CCUG 1817 / JCM 2506 / NBRC 15308 / NCIMB 9376 / NCTC 10342 / NRRL B-14308 / VKM B-512 / Ford 19)</name>
    <name type="common">Bacillus megaterium</name>
    <dbReference type="NCBI Taxonomy" id="1348623"/>
    <lineage>
        <taxon>Bacteria</taxon>
        <taxon>Bacillati</taxon>
        <taxon>Bacillota</taxon>
        <taxon>Bacilli</taxon>
        <taxon>Bacillales</taxon>
        <taxon>Bacillaceae</taxon>
        <taxon>Priestia</taxon>
    </lineage>
</organism>
<dbReference type="PATRIC" id="fig|592022.4.peg.3770"/>
<dbReference type="HOGENOM" id="CLU_2022102_0_0_9"/>
<dbReference type="Proteomes" id="UP000031829">
    <property type="component" value="Chromosome"/>
</dbReference>
<dbReference type="KEGG" id="bmeg:BG04_714"/>
<reference evidence="1 2" key="1">
    <citation type="journal article" date="2015" name="Genome Announc.">
        <title>Complete genome sequences for 35 biothreat assay-relevant bacillus species.</title>
        <authorList>
            <person name="Johnson S.L."/>
            <person name="Daligault H.E."/>
            <person name="Davenport K.W."/>
            <person name="Jaissle J."/>
            <person name="Frey K.G."/>
            <person name="Ladner J.T."/>
            <person name="Broomall S.M."/>
            <person name="Bishop-Lilly K.A."/>
            <person name="Bruce D.C."/>
            <person name="Gibbons H.S."/>
            <person name="Coyne S.R."/>
            <person name="Lo C.C."/>
            <person name="Meincke L."/>
            <person name="Munk A.C."/>
            <person name="Koroleva G.I."/>
            <person name="Rosenzweig C.N."/>
            <person name="Palacios G.F."/>
            <person name="Redden C.L."/>
            <person name="Minogue T.D."/>
            <person name="Chain P.S."/>
        </authorList>
    </citation>
    <scope>NUCLEOTIDE SEQUENCE [LARGE SCALE GENOMIC DNA]</scope>
    <source>
        <strain evidence="2">ATCC 14581 / DSM 32 / JCM 2506 / NBRC 15308 / NCIMB 9376 / NCTC 10342 / NRRL B-14308 / VKM B-512</strain>
    </source>
</reference>
<name>A0A0B6AVT1_PRIM2</name>
<protein>
    <submittedName>
        <fullName evidence="1">Uncharacterized protein</fullName>
    </submittedName>
</protein>
<dbReference type="AlphaFoldDB" id="A0A0B6AVT1"/>